<reference evidence="1 2" key="1">
    <citation type="journal article" date="2021" name="Plant Biotechnol. J.">
        <title>Multi-omics assisted identification of the key and species-specific regulatory components of drought-tolerant mechanisms in Gossypium stocksii.</title>
        <authorList>
            <person name="Yu D."/>
            <person name="Ke L."/>
            <person name="Zhang D."/>
            <person name="Wu Y."/>
            <person name="Sun Y."/>
            <person name="Mei J."/>
            <person name="Sun J."/>
            <person name="Sun Y."/>
        </authorList>
    </citation>
    <scope>NUCLEOTIDE SEQUENCE [LARGE SCALE GENOMIC DNA]</scope>
    <source>
        <strain evidence="2">cv. E1</strain>
        <tissue evidence="1">Leaf</tissue>
    </source>
</reference>
<protein>
    <submittedName>
        <fullName evidence="1">Uncharacterized protein</fullName>
    </submittedName>
</protein>
<sequence>MKLQLVSDLIDNTNKKWRTELINNTFQMKITQKIMQIPLAETDHEDFQVWNREPSDEYSVRSAYKLLQDANLDPSSYLIQTEIKEFYRKL</sequence>
<dbReference type="AlphaFoldDB" id="A0A9D3UJJ9"/>
<organism evidence="1 2">
    <name type="scientific">Gossypium stocksii</name>
    <dbReference type="NCBI Taxonomy" id="47602"/>
    <lineage>
        <taxon>Eukaryota</taxon>
        <taxon>Viridiplantae</taxon>
        <taxon>Streptophyta</taxon>
        <taxon>Embryophyta</taxon>
        <taxon>Tracheophyta</taxon>
        <taxon>Spermatophyta</taxon>
        <taxon>Magnoliopsida</taxon>
        <taxon>eudicotyledons</taxon>
        <taxon>Gunneridae</taxon>
        <taxon>Pentapetalae</taxon>
        <taxon>rosids</taxon>
        <taxon>malvids</taxon>
        <taxon>Malvales</taxon>
        <taxon>Malvaceae</taxon>
        <taxon>Malvoideae</taxon>
        <taxon>Gossypium</taxon>
    </lineage>
</organism>
<name>A0A9D3UJJ9_9ROSI</name>
<evidence type="ECO:0000313" key="1">
    <source>
        <dbReference type="EMBL" id="KAH1046407.1"/>
    </source>
</evidence>
<evidence type="ECO:0000313" key="2">
    <source>
        <dbReference type="Proteomes" id="UP000828251"/>
    </source>
</evidence>
<dbReference type="EMBL" id="JAIQCV010000011">
    <property type="protein sequence ID" value="KAH1046407.1"/>
    <property type="molecule type" value="Genomic_DNA"/>
</dbReference>
<dbReference type="Proteomes" id="UP000828251">
    <property type="component" value="Unassembled WGS sequence"/>
</dbReference>
<accession>A0A9D3UJJ9</accession>
<gene>
    <name evidence="1" type="ORF">J1N35_037191</name>
</gene>
<dbReference type="OrthoDB" id="1001830at2759"/>
<comment type="caution">
    <text evidence="1">The sequence shown here is derived from an EMBL/GenBank/DDBJ whole genome shotgun (WGS) entry which is preliminary data.</text>
</comment>
<keyword evidence="2" id="KW-1185">Reference proteome</keyword>
<proteinExistence type="predicted"/>